<feature type="region of interest" description="Disordered" evidence="1">
    <location>
        <begin position="696"/>
        <end position="724"/>
    </location>
</feature>
<dbReference type="VEuPathDB" id="VectorBase:GAUT016580"/>
<evidence type="ECO:0000256" key="1">
    <source>
        <dbReference type="SAM" id="MobiDB-lite"/>
    </source>
</evidence>
<reference evidence="2" key="1">
    <citation type="submission" date="2020-05" db="UniProtKB">
        <authorList>
            <consortium name="EnsemblMetazoa"/>
        </authorList>
    </citation>
    <scope>IDENTIFICATION</scope>
    <source>
        <strain evidence="2">TTRI</strain>
    </source>
</reference>
<evidence type="ECO:0000313" key="2">
    <source>
        <dbReference type="EnsemblMetazoa" id="GAUT016580-PA"/>
    </source>
</evidence>
<dbReference type="Proteomes" id="UP000078200">
    <property type="component" value="Unassembled WGS sequence"/>
</dbReference>
<organism evidence="2 3">
    <name type="scientific">Glossina austeni</name>
    <name type="common">Savannah tsetse fly</name>
    <dbReference type="NCBI Taxonomy" id="7395"/>
    <lineage>
        <taxon>Eukaryota</taxon>
        <taxon>Metazoa</taxon>
        <taxon>Ecdysozoa</taxon>
        <taxon>Arthropoda</taxon>
        <taxon>Hexapoda</taxon>
        <taxon>Insecta</taxon>
        <taxon>Pterygota</taxon>
        <taxon>Neoptera</taxon>
        <taxon>Endopterygota</taxon>
        <taxon>Diptera</taxon>
        <taxon>Brachycera</taxon>
        <taxon>Muscomorpha</taxon>
        <taxon>Hippoboscoidea</taxon>
        <taxon>Glossinidae</taxon>
        <taxon>Glossina</taxon>
    </lineage>
</organism>
<keyword evidence="3" id="KW-1185">Reference proteome</keyword>
<feature type="region of interest" description="Disordered" evidence="1">
    <location>
        <begin position="486"/>
        <end position="561"/>
    </location>
</feature>
<accession>A0A1A9UV20</accession>
<feature type="compositionally biased region" description="Polar residues" evidence="1">
    <location>
        <begin position="507"/>
        <end position="521"/>
    </location>
</feature>
<feature type="compositionally biased region" description="Low complexity" evidence="1">
    <location>
        <begin position="144"/>
        <end position="156"/>
    </location>
</feature>
<feature type="region of interest" description="Disordered" evidence="1">
    <location>
        <begin position="770"/>
        <end position="840"/>
    </location>
</feature>
<feature type="compositionally biased region" description="Polar residues" evidence="1">
    <location>
        <begin position="539"/>
        <end position="552"/>
    </location>
</feature>
<dbReference type="EnsemblMetazoa" id="GAUT016580-RA">
    <property type="protein sequence ID" value="GAUT016580-PA"/>
    <property type="gene ID" value="GAUT016580"/>
</dbReference>
<protein>
    <submittedName>
        <fullName evidence="2">Uncharacterized protein</fullName>
    </submittedName>
</protein>
<proteinExistence type="predicted"/>
<feature type="region of interest" description="Disordered" evidence="1">
    <location>
        <begin position="143"/>
        <end position="164"/>
    </location>
</feature>
<dbReference type="AlphaFoldDB" id="A0A1A9UV20"/>
<feature type="region of interest" description="Disordered" evidence="1">
    <location>
        <begin position="574"/>
        <end position="595"/>
    </location>
</feature>
<feature type="compositionally biased region" description="Low complexity" evidence="1">
    <location>
        <begin position="783"/>
        <end position="793"/>
    </location>
</feature>
<name>A0A1A9UV20_GLOAU</name>
<sequence length="840" mass="92342">MCDINCENLIDLGLEDEKGNSETKSFAIVEKEVAAEEKVTKNPFDVVFASPLLFEDGRHGNDPFDDMLKQADEQNDPFEMLEREARLKAKQLIRHPPVEGNLMFLDNMYSKADPPINSEAESPSIALNEILFSDNVACGSSTIDSDSATGSSAETSESTKLKKSSEYRKRLLKSTLSKAICNSPVTKKLSLDEQELLGTPTSFNLSKSSQFGEPLLSAESPLKLIDDDIISDEPGKRMNAEQLFEADLEMLKIPILDELPSLEKGNADNIDNIIDADMESVKGLNDLPDLETIKEKLKTRRGENMACQQNINSLIFDLKSLIINEGITDEDKKRKAADILETLSSALSHSHEAEEHKDSAGIAEPIHSPMQRQGTFDIELQKNSEKDEQPLISEMPDSMVSSSATYNEETKEERAALKLPEIAPLSPPPLSDAVSAATQLSKQNDINVNDVVEQISKLLEQSNNEANLQNNHNPTFILVMNTPRAPKVGSPPPDAVSFHDLSPDCDVNSNGPRRRAQSLSLRDQVKIVKLPLKSRTPDSKQSGGLSAVNTTPPIKDEEPRDVKTPARIMRRNSFSSNTSRTSDTPFLKPIPRSDGKSYNFVRRTQALETHREGIQQQQQQQQPIVKPILISKHSMPKFKPVLRKRSKSNAESIMKSSAPLKATLPLKKIAPLTKPNVIITPDQSLKSQMNQSSLHANGSMHLTPKPMEPSVSSIGHPKASSTPTVLVSPIKRNASATKLRNTRLSILPNSKSSSLSINSEMNALRRRTISEFKAKSPHRPKLSGVSSSSSRPSMGAPRLPIVKPSNKSTSTGTIPKTTNRPGSRACVSGSLSRNKENKRP</sequence>
<evidence type="ECO:0000313" key="3">
    <source>
        <dbReference type="Proteomes" id="UP000078200"/>
    </source>
</evidence>
<feature type="compositionally biased region" description="Polar residues" evidence="1">
    <location>
        <begin position="805"/>
        <end position="821"/>
    </location>
</feature>